<dbReference type="InterPro" id="IPR017441">
    <property type="entry name" value="Protein_kinase_ATP_BS"/>
</dbReference>
<evidence type="ECO:0000256" key="5">
    <source>
        <dbReference type="ARBA" id="ARBA00023136"/>
    </source>
</evidence>
<evidence type="ECO:0000256" key="7">
    <source>
        <dbReference type="ARBA" id="ARBA00023180"/>
    </source>
</evidence>
<dbReference type="PROSITE" id="PS00107">
    <property type="entry name" value="PROTEIN_KINASE_ATP"/>
    <property type="match status" value="1"/>
</dbReference>
<keyword evidence="3 10" id="KW-0812">Transmembrane</keyword>
<dbReference type="PROSITE" id="PS00109">
    <property type="entry name" value="PROTEIN_KINASE_TYR"/>
    <property type="match status" value="1"/>
</dbReference>
<dbReference type="Pfam" id="PF07714">
    <property type="entry name" value="PK_Tyr_Ser-Thr"/>
    <property type="match status" value="1"/>
</dbReference>
<feature type="binding site" evidence="9">
    <location>
        <position position="589"/>
    </location>
    <ligand>
        <name>ATP</name>
        <dbReference type="ChEBI" id="CHEBI:30616"/>
    </ligand>
</feature>
<dbReference type="InterPro" id="IPR020635">
    <property type="entry name" value="Tyr_kinase_cat_dom"/>
</dbReference>
<evidence type="ECO:0000256" key="10">
    <source>
        <dbReference type="SAM" id="Phobius"/>
    </source>
</evidence>
<keyword evidence="9" id="KW-0547">Nucleotide-binding</keyword>
<evidence type="ECO:0000313" key="12">
    <source>
        <dbReference type="EMBL" id="PVD34534.1"/>
    </source>
</evidence>
<dbReference type="InterPro" id="IPR002909">
    <property type="entry name" value="IPT_dom"/>
</dbReference>
<dbReference type="OrthoDB" id="6417648at2759"/>
<dbReference type="GO" id="GO:0016477">
    <property type="term" value="P:cell migration"/>
    <property type="evidence" value="ECO:0007669"/>
    <property type="project" value="TreeGrafter"/>
</dbReference>
<dbReference type="FunFam" id="1.10.510.10:FF:000743">
    <property type="entry name" value="Predicted protein"/>
    <property type="match status" value="1"/>
</dbReference>
<evidence type="ECO:0000256" key="4">
    <source>
        <dbReference type="ARBA" id="ARBA00022989"/>
    </source>
</evidence>
<dbReference type="PROSITE" id="PS50011">
    <property type="entry name" value="PROTEIN_KINASE_DOM"/>
    <property type="match status" value="1"/>
</dbReference>
<comment type="subcellular location">
    <subcellularLocation>
        <location evidence="1">Membrane</location>
        <topology evidence="1">Single-pass membrane protein</topology>
    </subcellularLocation>
</comment>
<dbReference type="InterPro" id="IPR008266">
    <property type="entry name" value="Tyr_kinase_AS"/>
</dbReference>
<dbReference type="InterPro" id="IPR001245">
    <property type="entry name" value="Ser-Thr/Tyr_kinase_cat_dom"/>
</dbReference>
<evidence type="ECO:0000256" key="1">
    <source>
        <dbReference type="ARBA" id="ARBA00004167"/>
    </source>
</evidence>
<keyword evidence="5 10" id="KW-0472">Membrane</keyword>
<evidence type="ECO:0000256" key="9">
    <source>
        <dbReference type="PROSITE-ProRule" id="PRU10141"/>
    </source>
</evidence>
<dbReference type="Pfam" id="PF01833">
    <property type="entry name" value="TIG"/>
    <property type="match status" value="1"/>
</dbReference>
<dbReference type="GO" id="GO:0007169">
    <property type="term" value="P:cell surface receptor protein tyrosine kinase signaling pathway"/>
    <property type="evidence" value="ECO:0007669"/>
    <property type="project" value="TreeGrafter"/>
</dbReference>
<dbReference type="Proteomes" id="UP000245119">
    <property type="component" value="Linkage Group LG3"/>
</dbReference>
<dbReference type="SMART" id="SM00219">
    <property type="entry name" value="TyrKc"/>
    <property type="match status" value="1"/>
</dbReference>
<keyword evidence="4 10" id="KW-1133">Transmembrane helix</keyword>
<dbReference type="PRINTS" id="PR00109">
    <property type="entry name" value="TYRKINASE"/>
</dbReference>
<comment type="catalytic activity">
    <reaction evidence="8">
        <text>L-tyrosyl-[protein] + ATP = O-phospho-L-tyrosyl-[protein] + ADP + H(+)</text>
        <dbReference type="Rhea" id="RHEA:10596"/>
        <dbReference type="Rhea" id="RHEA-COMP:10136"/>
        <dbReference type="Rhea" id="RHEA-COMP:20101"/>
        <dbReference type="ChEBI" id="CHEBI:15378"/>
        <dbReference type="ChEBI" id="CHEBI:30616"/>
        <dbReference type="ChEBI" id="CHEBI:46858"/>
        <dbReference type="ChEBI" id="CHEBI:61978"/>
        <dbReference type="ChEBI" id="CHEBI:456216"/>
        <dbReference type="EC" id="2.7.10.1"/>
    </reaction>
</comment>
<comment type="caution">
    <text evidence="12">The sequence shown here is derived from an EMBL/GenBank/DDBJ whole genome shotgun (WGS) entry which is preliminary data.</text>
</comment>
<dbReference type="SUPFAM" id="SSF56112">
    <property type="entry name" value="Protein kinase-like (PK-like)"/>
    <property type="match status" value="1"/>
</dbReference>
<dbReference type="InterPro" id="IPR013783">
    <property type="entry name" value="Ig-like_fold"/>
</dbReference>
<dbReference type="Gene3D" id="1.10.510.10">
    <property type="entry name" value="Transferase(Phosphotransferase) domain 1"/>
    <property type="match status" value="1"/>
</dbReference>
<reference evidence="12 13" key="1">
    <citation type="submission" date="2018-04" db="EMBL/GenBank/DDBJ databases">
        <title>The genome of golden apple snail Pomacea canaliculata provides insight into stress tolerance and invasive adaptation.</title>
        <authorList>
            <person name="Liu C."/>
            <person name="Liu B."/>
            <person name="Ren Y."/>
            <person name="Zhang Y."/>
            <person name="Wang H."/>
            <person name="Li S."/>
            <person name="Jiang F."/>
            <person name="Yin L."/>
            <person name="Zhang G."/>
            <person name="Qian W."/>
            <person name="Fan W."/>
        </authorList>
    </citation>
    <scope>NUCLEOTIDE SEQUENCE [LARGE SCALE GENOMIC DNA]</scope>
    <source>
        <strain evidence="12">SZHN2017</strain>
        <tissue evidence="12">Muscle</tissue>
    </source>
</reference>
<dbReference type="CDD" id="cd00603">
    <property type="entry name" value="IPT_PCSR"/>
    <property type="match status" value="2"/>
</dbReference>
<dbReference type="GO" id="GO:0005886">
    <property type="term" value="C:plasma membrane"/>
    <property type="evidence" value="ECO:0007669"/>
    <property type="project" value="TreeGrafter"/>
</dbReference>
<dbReference type="STRING" id="400727.A0A2T7PMA1"/>
<evidence type="ECO:0000256" key="6">
    <source>
        <dbReference type="ARBA" id="ARBA00023170"/>
    </source>
</evidence>
<gene>
    <name evidence="12" type="ORF">C0Q70_05809</name>
</gene>
<dbReference type="GO" id="GO:0004714">
    <property type="term" value="F:transmembrane receptor protein tyrosine kinase activity"/>
    <property type="evidence" value="ECO:0007669"/>
    <property type="project" value="UniProtKB-EC"/>
</dbReference>
<keyword evidence="9" id="KW-0067">ATP-binding</keyword>
<feature type="transmembrane region" description="Helical" evidence="10">
    <location>
        <begin position="448"/>
        <end position="472"/>
    </location>
</feature>
<evidence type="ECO:0000256" key="3">
    <source>
        <dbReference type="ARBA" id="ARBA00022692"/>
    </source>
</evidence>
<feature type="transmembrane region" description="Helical" evidence="10">
    <location>
        <begin position="129"/>
        <end position="146"/>
    </location>
</feature>
<dbReference type="SUPFAM" id="SSF81296">
    <property type="entry name" value="E set domains"/>
    <property type="match status" value="2"/>
</dbReference>
<keyword evidence="6" id="KW-0675">Receptor</keyword>
<dbReference type="GO" id="GO:0007399">
    <property type="term" value="P:nervous system development"/>
    <property type="evidence" value="ECO:0007669"/>
    <property type="project" value="TreeGrafter"/>
</dbReference>
<evidence type="ECO:0000259" key="11">
    <source>
        <dbReference type="PROSITE" id="PS50011"/>
    </source>
</evidence>
<dbReference type="SMART" id="SM00429">
    <property type="entry name" value="IPT"/>
    <property type="match status" value="2"/>
</dbReference>
<dbReference type="InterPro" id="IPR011009">
    <property type="entry name" value="Kinase-like_dom_sf"/>
</dbReference>
<proteinExistence type="predicted"/>
<dbReference type="InterPro" id="IPR050122">
    <property type="entry name" value="RTK"/>
</dbReference>
<dbReference type="InterPro" id="IPR014756">
    <property type="entry name" value="Ig_E-set"/>
</dbReference>
<accession>A0A2T7PMA1</accession>
<dbReference type="Gene3D" id="2.60.40.10">
    <property type="entry name" value="Immunoglobulins"/>
    <property type="match status" value="1"/>
</dbReference>
<dbReference type="EC" id="2.7.10.1" evidence="2"/>
<keyword evidence="13" id="KW-1185">Reference proteome</keyword>
<evidence type="ECO:0000256" key="8">
    <source>
        <dbReference type="ARBA" id="ARBA00051243"/>
    </source>
</evidence>
<dbReference type="PANTHER" id="PTHR24416">
    <property type="entry name" value="TYROSINE-PROTEIN KINASE RECEPTOR"/>
    <property type="match status" value="1"/>
</dbReference>
<dbReference type="InterPro" id="IPR000719">
    <property type="entry name" value="Prot_kinase_dom"/>
</dbReference>
<dbReference type="EMBL" id="PZQS01000003">
    <property type="protein sequence ID" value="PVD34534.1"/>
    <property type="molecule type" value="Genomic_DNA"/>
</dbReference>
<dbReference type="Gene3D" id="3.30.200.20">
    <property type="entry name" value="Phosphorylase Kinase, domain 1"/>
    <property type="match status" value="1"/>
</dbReference>
<evidence type="ECO:0000313" key="13">
    <source>
        <dbReference type="Proteomes" id="UP000245119"/>
    </source>
</evidence>
<evidence type="ECO:0000256" key="2">
    <source>
        <dbReference type="ARBA" id="ARBA00011902"/>
    </source>
</evidence>
<keyword evidence="7" id="KW-0325">Glycoprotein</keyword>
<feature type="domain" description="Protein kinase" evidence="11">
    <location>
        <begin position="556"/>
        <end position="820"/>
    </location>
</feature>
<protein>
    <recommendedName>
        <fullName evidence="2">receptor protein-tyrosine kinase</fullName>
        <ecNumber evidence="2">2.7.10.1</ecNumber>
    </recommendedName>
</protein>
<dbReference type="AlphaFoldDB" id="A0A2T7PMA1"/>
<dbReference type="PANTHER" id="PTHR24416:SF564">
    <property type="entry name" value="MACROPHAGE-STIMULATING PROTEIN RECEPTOR"/>
    <property type="match status" value="1"/>
</dbReference>
<dbReference type="GO" id="GO:0043235">
    <property type="term" value="C:receptor complex"/>
    <property type="evidence" value="ECO:0007669"/>
    <property type="project" value="TreeGrafter"/>
</dbReference>
<name>A0A2T7PMA1_POMCA</name>
<organism evidence="12 13">
    <name type="scientific">Pomacea canaliculata</name>
    <name type="common">Golden apple snail</name>
    <dbReference type="NCBI Taxonomy" id="400727"/>
    <lineage>
        <taxon>Eukaryota</taxon>
        <taxon>Metazoa</taxon>
        <taxon>Spiralia</taxon>
        <taxon>Lophotrochozoa</taxon>
        <taxon>Mollusca</taxon>
        <taxon>Gastropoda</taxon>
        <taxon>Caenogastropoda</taxon>
        <taxon>Architaenioglossa</taxon>
        <taxon>Ampullarioidea</taxon>
        <taxon>Ampullariidae</taxon>
        <taxon>Pomacea</taxon>
    </lineage>
</organism>
<dbReference type="GO" id="GO:0005524">
    <property type="term" value="F:ATP binding"/>
    <property type="evidence" value="ECO:0007669"/>
    <property type="project" value="UniProtKB-UniRule"/>
</dbReference>
<sequence>MCIPQRQAMTKPTGNRKFPSREFVDGFVACLTRPMEVEDQPSIRPLKGGTKLTLTGKDLGTNGTHSIYVAKVAGTDCKIEAISPDRIICKTSPVASETEDVVTLEVMENIHTDDRPYYLEGIVTSDETFSYKVILLLCFFFFFFFFKRKGPQSGGTNISFSGENLDIGSNLSVAFVNSEPSSCIIYGYSLSGLKTQCCLESWFMESHFIRCQTVGEKRIVITIDDEQIILTQTFNFLRDPIILEMFPRRSFFSGGITITMTGENLHAAAQPLLRGIYNGSDIGSSEICQSSTDGKQMTCPALNVEKLFRSTKHQLELVRLYVVMDGVELLRNLRNINEFQYFPDPVFFPFSGENKLKQFDVSTEEFLELSGKNLNVGFSAQDIGVFIGQDRCIVIEKSDSILRCKPEVKDDYIDSQNHLPIHVQLGNLNFSASQIGYIIYLKSAQAGLTGALIALVVVVILIILGVIVLVVIMKKKRVGFFKPKSSTTIAYTAGHEVGMHNLDANGTRTYTLEARENDYFDRTEIHGAAASPLHHIDEDMLKLIQNESLLIDHDCLTLGEEIGKGNFGCVRRGFLTLPEQKGDILVAVKTLHDNNPREIELNSFLQEALIMKDFHHSNVLTLIGICLNLDDMPLVVLPFMTHGDLHTYIRDPNNLPTTKDLIMFGVDIARGMEYLAGLKFVHRDLAARNCMLDEEFRVRVADFGLARDIYEKEYYSSENKKAKLPVKWMALESLEKGTYSSKSDVWSYGVVLWELLTRGVTPYPEVDNWDIIRYLKAGRRMPRPEYCPDRLYAIMRNCWSADPASRPTFSQLVTDILNMVEELEHITGSQQRNIKTTYVNIDECTNYHYHDDLEQLRSNAALSEDFTNA</sequence>